<organism evidence="2 3">
    <name type="scientific">Cymbomonas tetramitiformis</name>
    <dbReference type="NCBI Taxonomy" id="36881"/>
    <lineage>
        <taxon>Eukaryota</taxon>
        <taxon>Viridiplantae</taxon>
        <taxon>Chlorophyta</taxon>
        <taxon>Pyramimonadophyceae</taxon>
        <taxon>Pyramimonadales</taxon>
        <taxon>Pyramimonadaceae</taxon>
        <taxon>Cymbomonas</taxon>
    </lineage>
</organism>
<name>A0AAE0GQP8_9CHLO</name>
<feature type="region of interest" description="Disordered" evidence="1">
    <location>
        <begin position="25"/>
        <end position="44"/>
    </location>
</feature>
<gene>
    <name evidence="2" type="ORF">CYMTET_9693</name>
</gene>
<evidence type="ECO:0000256" key="1">
    <source>
        <dbReference type="SAM" id="MobiDB-lite"/>
    </source>
</evidence>
<proteinExistence type="predicted"/>
<keyword evidence="3" id="KW-1185">Reference proteome</keyword>
<evidence type="ECO:0000313" key="2">
    <source>
        <dbReference type="EMBL" id="KAK3282584.1"/>
    </source>
</evidence>
<dbReference type="EMBL" id="LGRX02003231">
    <property type="protein sequence ID" value="KAK3282584.1"/>
    <property type="molecule type" value="Genomic_DNA"/>
</dbReference>
<protein>
    <submittedName>
        <fullName evidence="2">Uncharacterized protein</fullName>
    </submittedName>
</protein>
<sequence length="123" mass="14230">MVVLDACALFDNEGRRVEGRYFNPDHPINRQLRPPSGARPTPEQYASYDNWHTWNFNNENTGWSDEEGLSDAAWEDVLYCFSVDGDYDLCLRPDLGEEDLLSAHRIFDEFRQASQAKSEALRK</sequence>
<dbReference type="Proteomes" id="UP001190700">
    <property type="component" value="Unassembled WGS sequence"/>
</dbReference>
<accession>A0AAE0GQP8</accession>
<comment type="caution">
    <text evidence="2">The sequence shown here is derived from an EMBL/GenBank/DDBJ whole genome shotgun (WGS) entry which is preliminary data.</text>
</comment>
<dbReference type="AlphaFoldDB" id="A0AAE0GQP8"/>
<evidence type="ECO:0000313" key="3">
    <source>
        <dbReference type="Proteomes" id="UP001190700"/>
    </source>
</evidence>
<reference evidence="2 3" key="1">
    <citation type="journal article" date="2015" name="Genome Biol. Evol.">
        <title>Comparative Genomics of a Bacterivorous Green Alga Reveals Evolutionary Causalities and Consequences of Phago-Mixotrophic Mode of Nutrition.</title>
        <authorList>
            <person name="Burns J.A."/>
            <person name="Paasch A."/>
            <person name="Narechania A."/>
            <person name="Kim E."/>
        </authorList>
    </citation>
    <scope>NUCLEOTIDE SEQUENCE [LARGE SCALE GENOMIC DNA]</scope>
    <source>
        <strain evidence="2 3">PLY_AMNH</strain>
    </source>
</reference>